<dbReference type="GO" id="GO:0005634">
    <property type="term" value="C:nucleus"/>
    <property type="evidence" value="ECO:0007669"/>
    <property type="project" value="UniProtKB-SubCell"/>
</dbReference>
<evidence type="ECO:0000313" key="7">
    <source>
        <dbReference type="EMBL" id="KAJ1736074.1"/>
    </source>
</evidence>
<feature type="compositionally biased region" description="Low complexity" evidence="5">
    <location>
        <begin position="173"/>
        <end position="189"/>
    </location>
</feature>
<reference evidence="7" key="1">
    <citation type="submission" date="2022-07" db="EMBL/GenBank/DDBJ databases">
        <title>Phylogenomic reconstructions and comparative analyses of Kickxellomycotina fungi.</title>
        <authorList>
            <person name="Reynolds N.K."/>
            <person name="Stajich J.E."/>
            <person name="Barry K."/>
            <person name="Grigoriev I.V."/>
            <person name="Crous P."/>
            <person name="Smith M.E."/>
        </authorList>
    </citation>
    <scope>NUCLEOTIDE SEQUENCE</scope>
    <source>
        <strain evidence="7">BCRC 34381</strain>
    </source>
</reference>
<evidence type="ECO:0000313" key="8">
    <source>
        <dbReference type="Proteomes" id="UP001143981"/>
    </source>
</evidence>
<protein>
    <recommendedName>
        <fullName evidence="6">HSF-type DNA-binding domain-containing protein</fullName>
    </recommendedName>
</protein>
<organism evidence="7 8">
    <name type="scientific">Coemansia biformis</name>
    <dbReference type="NCBI Taxonomy" id="1286918"/>
    <lineage>
        <taxon>Eukaryota</taxon>
        <taxon>Fungi</taxon>
        <taxon>Fungi incertae sedis</taxon>
        <taxon>Zoopagomycota</taxon>
        <taxon>Kickxellomycotina</taxon>
        <taxon>Kickxellomycetes</taxon>
        <taxon>Kickxellales</taxon>
        <taxon>Kickxellaceae</taxon>
        <taxon>Coemansia</taxon>
    </lineage>
</organism>
<keyword evidence="2" id="KW-0238">DNA-binding</keyword>
<gene>
    <name evidence="7" type="ORF">LPJ61_000217</name>
</gene>
<keyword evidence="8" id="KW-1185">Reference proteome</keyword>
<dbReference type="OrthoDB" id="5565197at2759"/>
<evidence type="ECO:0000259" key="6">
    <source>
        <dbReference type="SMART" id="SM00415"/>
    </source>
</evidence>
<dbReference type="InterPro" id="IPR036390">
    <property type="entry name" value="WH_DNA-bd_sf"/>
</dbReference>
<name>A0A9W8D1A0_9FUNG</name>
<dbReference type="GO" id="GO:0043565">
    <property type="term" value="F:sequence-specific DNA binding"/>
    <property type="evidence" value="ECO:0007669"/>
    <property type="project" value="InterPro"/>
</dbReference>
<evidence type="ECO:0000256" key="5">
    <source>
        <dbReference type="SAM" id="MobiDB-lite"/>
    </source>
</evidence>
<feature type="region of interest" description="Disordered" evidence="5">
    <location>
        <begin position="395"/>
        <end position="433"/>
    </location>
</feature>
<dbReference type="AlphaFoldDB" id="A0A9W8D1A0"/>
<evidence type="ECO:0000256" key="1">
    <source>
        <dbReference type="ARBA" id="ARBA00004123"/>
    </source>
</evidence>
<feature type="region of interest" description="Disordered" evidence="5">
    <location>
        <begin position="172"/>
        <end position="214"/>
    </location>
</feature>
<keyword evidence="3" id="KW-0539">Nucleus</keyword>
<dbReference type="EMBL" id="JANBOI010000004">
    <property type="protein sequence ID" value="KAJ1736074.1"/>
    <property type="molecule type" value="Genomic_DNA"/>
</dbReference>
<comment type="subcellular location">
    <subcellularLocation>
        <location evidence="1">Nucleus</location>
    </subcellularLocation>
</comment>
<feature type="domain" description="HSF-type DNA-binding" evidence="6">
    <location>
        <begin position="290"/>
        <end position="392"/>
    </location>
</feature>
<dbReference type="Gene3D" id="1.10.10.10">
    <property type="entry name" value="Winged helix-like DNA-binding domain superfamily/Winged helix DNA-binding domain"/>
    <property type="match status" value="1"/>
</dbReference>
<evidence type="ECO:0000256" key="3">
    <source>
        <dbReference type="ARBA" id="ARBA00023242"/>
    </source>
</evidence>
<proteinExistence type="inferred from homology"/>
<dbReference type="InterPro" id="IPR036388">
    <property type="entry name" value="WH-like_DNA-bd_sf"/>
</dbReference>
<feature type="region of interest" description="Disordered" evidence="5">
    <location>
        <begin position="576"/>
        <end position="648"/>
    </location>
</feature>
<evidence type="ECO:0000256" key="4">
    <source>
        <dbReference type="RuleBase" id="RU004020"/>
    </source>
</evidence>
<dbReference type="InterPro" id="IPR000232">
    <property type="entry name" value="HSF_DNA-bd"/>
</dbReference>
<dbReference type="GO" id="GO:0003700">
    <property type="term" value="F:DNA-binding transcription factor activity"/>
    <property type="evidence" value="ECO:0007669"/>
    <property type="project" value="InterPro"/>
</dbReference>
<dbReference type="SUPFAM" id="SSF46785">
    <property type="entry name" value="Winged helix' DNA-binding domain"/>
    <property type="match status" value="1"/>
</dbReference>
<sequence length="648" mass="68471">MPVLRLVDAVSFSRPAAQGALQAADESPLLGAGAPASSSSPYDYERVKDEHPFVGFPGAAATWAPPAPALTKFHDDVASSFAAGAAAGNISMAAYPTPSQSLPARASAVGSLLDAGYTNPGAMFGSPALPVPDRTMGGFAAAISVDLAAALPAASSFSPFAAAAVTPIDTHQNSKASSASPQSSLLHHPGASPGMAHPTLPHSRVDNGPTASAMLRPIPRPLEIHPLPAMPSFDEIAAGAALPHSEPASASIHGPGMGSTGSVDSGLNSAEGLGFGFATPRPSSSGNKDSNAMFPSLLYRICTDPALDAISYWDENNYVCIPDMEKLRLKLNALGMTANHTDSLQKNFNDYQFKRQTDQRRIRHTGEMAIVKFSNDNFLPGREDLLVNVMRKSAIKKSQNNGARERQSGPATARRRARVPSIRQGGARGGRQAAAERAIPYARHLPTEHGPMSGFSMPISPTGSFPVHQGHGSAGMQPIYTASEMPGLMVPLSVPGLGFSIPHHVHMAERPEPTLIPATGAAYSQAPLYIDHAPGLVVHGLMHQPAMGLSAPFQGSYHATLPPRQHVHAPQHLPHFPHYQHQEHSPQQMPMFSAEGDQHHGQIPFPPPIHPTQHPGHPHQYQVFASPGDVYSQPTPPHGVKSENHHLP</sequence>
<accession>A0A9W8D1A0</accession>
<evidence type="ECO:0000256" key="2">
    <source>
        <dbReference type="ARBA" id="ARBA00023125"/>
    </source>
</evidence>
<comment type="caution">
    <text evidence="7">The sequence shown here is derived from an EMBL/GenBank/DDBJ whole genome shotgun (WGS) entry which is preliminary data.</text>
</comment>
<dbReference type="SMART" id="SM00415">
    <property type="entry name" value="HSF"/>
    <property type="match status" value="1"/>
</dbReference>
<dbReference type="Pfam" id="PF00447">
    <property type="entry name" value="HSF_DNA-bind"/>
    <property type="match status" value="1"/>
</dbReference>
<feature type="compositionally biased region" description="Low complexity" evidence="5">
    <location>
        <begin position="611"/>
        <end position="620"/>
    </location>
</feature>
<dbReference type="Proteomes" id="UP001143981">
    <property type="component" value="Unassembled WGS sequence"/>
</dbReference>
<comment type="similarity">
    <text evidence="4">Belongs to the HSF family.</text>
</comment>